<name>A0DSQ1_PARTE</name>
<keyword evidence="3" id="KW-0175">Coiled coil</keyword>
<dbReference type="AlphaFoldDB" id="A0DSQ1"/>
<dbReference type="OrthoDB" id="6334211at2759"/>
<dbReference type="OMA" id="VDLECNE"/>
<dbReference type="GeneID" id="5039250"/>
<dbReference type="GO" id="GO:0005737">
    <property type="term" value="C:cytoplasm"/>
    <property type="evidence" value="ECO:0000318"/>
    <property type="project" value="GO_Central"/>
</dbReference>
<evidence type="ECO:0000256" key="4">
    <source>
        <dbReference type="SAM" id="MobiDB-lite"/>
    </source>
</evidence>
<accession>A0DSQ1</accession>
<dbReference type="InParanoid" id="A0DSQ1"/>
<keyword evidence="1" id="KW-0433">Leucine-rich repeat</keyword>
<keyword evidence="6" id="KW-1185">Reference proteome</keyword>
<dbReference type="RefSeq" id="XP_001453465.1">
    <property type="nucleotide sequence ID" value="XM_001453428.1"/>
</dbReference>
<proteinExistence type="predicted"/>
<dbReference type="InterPro" id="IPR032675">
    <property type="entry name" value="LRR_dom_sf"/>
</dbReference>
<dbReference type="HOGENOM" id="CLU_517287_0_0_1"/>
<sequence>MSIDLSFKNLEMLDQSLNLNNYVITQFNTNQTIINLQGNNFKGEQTYIQQLKVQHLNLSFNNIEQMWLLPSSLITLEINNNLLQNLSNISHLKNLKQIDLSNNLLQSVHWFSNLTQLTHIFLKNNKIKTIEQLKNLPQLVEVDLECNELKNVAEVHYLETQTKINIINLFGNPVFEGLQLKILNVVEKNCHCRSEQTYSQSEICKKRNQQIDDIDLFDEKASEKQSDLQPQTMTQKKYTKSLSPLNKQLPQFYDPKSSKYVTFHDVLRQKQRNNTNANYDVKQQNVTTTNTNTTINNRQTMDQLKQQNENLKKDYMKLKQKFEQSQKQNQSFFQEIESYKEQLNGLLLQFNIPIQEEEASVRSLLDQLELGLTTFIKDMRKQNVEQINSMMTRMGNKVKVMSSQIEITTLKKCCEYTEKIKNIELALSKLADVVVEQQYILINHFRKQQIIKLQRQRVHSPLQRQCLTSRVHGKNPSELDQMKLKTLFFKSPNVQQLDKPLKTQGSQSTSLSQQVLETQQKPKIYKK</sequence>
<dbReference type="Pfam" id="PF13855">
    <property type="entry name" value="LRR_8"/>
    <property type="match status" value="1"/>
</dbReference>
<evidence type="ECO:0000256" key="3">
    <source>
        <dbReference type="SAM" id="Coils"/>
    </source>
</evidence>
<dbReference type="Proteomes" id="UP000000600">
    <property type="component" value="Unassembled WGS sequence"/>
</dbReference>
<evidence type="ECO:0000256" key="1">
    <source>
        <dbReference type="ARBA" id="ARBA00022614"/>
    </source>
</evidence>
<feature type="region of interest" description="Disordered" evidence="4">
    <location>
        <begin position="499"/>
        <end position="527"/>
    </location>
</feature>
<dbReference type="STRING" id="5888.A0DSQ1"/>
<feature type="compositionally biased region" description="Low complexity" evidence="4">
    <location>
        <begin position="502"/>
        <end position="519"/>
    </location>
</feature>
<feature type="coiled-coil region" evidence="3">
    <location>
        <begin position="294"/>
        <end position="342"/>
    </location>
</feature>
<dbReference type="KEGG" id="ptm:GSPATT00019761001"/>
<dbReference type="PANTHER" id="PTHR15454">
    <property type="entry name" value="NISCHARIN RELATED"/>
    <property type="match status" value="1"/>
</dbReference>
<evidence type="ECO:0000313" key="5">
    <source>
        <dbReference type="EMBL" id="CAK86068.1"/>
    </source>
</evidence>
<dbReference type="SUPFAM" id="SSF52058">
    <property type="entry name" value="L domain-like"/>
    <property type="match status" value="1"/>
</dbReference>
<dbReference type="InterPro" id="IPR001611">
    <property type="entry name" value="Leu-rich_rpt"/>
</dbReference>
<organism evidence="5 6">
    <name type="scientific">Paramecium tetraurelia</name>
    <dbReference type="NCBI Taxonomy" id="5888"/>
    <lineage>
        <taxon>Eukaryota</taxon>
        <taxon>Sar</taxon>
        <taxon>Alveolata</taxon>
        <taxon>Ciliophora</taxon>
        <taxon>Intramacronucleata</taxon>
        <taxon>Oligohymenophorea</taxon>
        <taxon>Peniculida</taxon>
        <taxon>Parameciidae</taxon>
        <taxon>Paramecium</taxon>
    </lineage>
</organism>
<gene>
    <name evidence="5" type="ORF">GSPATT00019761001</name>
</gene>
<protein>
    <submittedName>
        <fullName evidence="5">Uncharacterized protein</fullName>
    </submittedName>
</protein>
<evidence type="ECO:0000256" key="2">
    <source>
        <dbReference type="ARBA" id="ARBA00022737"/>
    </source>
</evidence>
<dbReference type="PANTHER" id="PTHR15454:SF56">
    <property type="entry name" value="PROTEIN PHOSPHATASE 1 REGULATORY SUBUNIT 7-RELATED"/>
    <property type="match status" value="1"/>
</dbReference>
<keyword evidence="2" id="KW-0677">Repeat</keyword>
<dbReference type="Gene3D" id="3.80.10.10">
    <property type="entry name" value="Ribonuclease Inhibitor"/>
    <property type="match status" value="1"/>
</dbReference>
<dbReference type="SMART" id="SM00365">
    <property type="entry name" value="LRR_SD22"/>
    <property type="match status" value="3"/>
</dbReference>
<evidence type="ECO:0000313" key="6">
    <source>
        <dbReference type="Proteomes" id="UP000000600"/>
    </source>
</evidence>
<reference evidence="5 6" key="1">
    <citation type="journal article" date="2006" name="Nature">
        <title>Global trends of whole-genome duplications revealed by the ciliate Paramecium tetraurelia.</title>
        <authorList>
            <consortium name="Genoscope"/>
            <person name="Aury J.-M."/>
            <person name="Jaillon O."/>
            <person name="Duret L."/>
            <person name="Noel B."/>
            <person name="Jubin C."/>
            <person name="Porcel B.M."/>
            <person name="Segurens B."/>
            <person name="Daubin V."/>
            <person name="Anthouard V."/>
            <person name="Aiach N."/>
            <person name="Arnaiz O."/>
            <person name="Billaut A."/>
            <person name="Beisson J."/>
            <person name="Blanc I."/>
            <person name="Bouhouche K."/>
            <person name="Camara F."/>
            <person name="Duharcourt S."/>
            <person name="Guigo R."/>
            <person name="Gogendeau D."/>
            <person name="Katinka M."/>
            <person name="Keller A.-M."/>
            <person name="Kissmehl R."/>
            <person name="Klotz C."/>
            <person name="Koll F."/>
            <person name="Le Moue A."/>
            <person name="Lepere C."/>
            <person name="Malinsky S."/>
            <person name="Nowacki M."/>
            <person name="Nowak J.K."/>
            <person name="Plattner H."/>
            <person name="Poulain J."/>
            <person name="Ruiz F."/>
            <person name="Serrano V."/>
            <person name="Zagulski M."/>
            <person name="Dessen P."/>
            <person name="Betermier M."/>
            <person name="Weissenbach J."/>
            <person name="Scarpelli C."/>
            <person name="Schachter V."/>
            <person name="Sperling L."/>
            <person name="Meyer E."/>
            <person name="Cohen J."/>
            <person name="Wincker P."/>
        </authorList>
    </citation>
    <scope>NUCLEOTIDE SEQUENCE [LARGE SCALE GENOMIC DNA]</scope>
    <source>
        <strain evidence="5 6">Stock d4-2</strain>
    </source>
</reference>
<dbReference type="EMBL" id="CT868563">
    <property type="protein sequence ID" value="CAK86068.1"/>
    <property type="molecule type" value="Genomic_DNA"/>
</dbReference>
<dbReference type="PROSITE" id="PS51450">
    <property type="entry name" value="LRR"/>
    <property type="match status" value="3"/>
</dbReference>